<dbReference type="SMART" id="SM00382">
    <property type="entry name" value="AAA"/>
    <property type="match status" value="1"/>
</dbReference>
<dbReference type="GO" id="GO:0005524">
    <property type="term" value="F:ATP binding"/>
    <property type="evidence" value="ECO:0007669"/>
    <property type="project" value="UniProtKB-KW"/>
</dbReference>
<keyword evidence="2" id="KW-0547">Nucleotide-binding</keyword>
<evidence type="ECO:0000313" key="5">
    <source>
        <dbReference type="EMBL" id="MBX8644977.1"/>
    </source>
</evidence>
<dbReference type="InterPro" id="IPR003439">
    <property type="entry name" value="ABC_transporter-like_ATP-bd"/>
</dbReference>
<evidence type="ECO:0000256" key="2">
    <source>
        <dbReference type="ARBA" id="ARBA00022741"/>
    </source>
</evidence>
<comment type="caution">
    <text evidence="5">The sequence shown here is derived from an EMBL/GenBank/DDBJ whole genome shotgun (WGS) entry which is preliminary data.</text>
</comment>
<sequence>MGAESGKFVALVGPSGVGKSTLLRLLGGFLKPASGEVLLQGKRILRPTPQAVLVHQSIVTFPWMTAVENVMLALKPKRLSREEARRTALSALETVGLQGFEELYPKEMSGGMRQRVAVARALAGNPLVLLMDEPFAHLDELTAEGLRHDIYNILFSEQNPLKSVIMVSHNLTGVLELADTIYIINGSPATVVGRVDVQLPRPRNPRDEEFNAYLDRLYNYLTQGKVART</sequence>
<accession>A0A8J7YUY8</accession>
<dbReference type="InterPro" id="IPR017871">
    <property type="entry name" value="ABC_transporter-like_CS"/>
</dbReference>
<proteinExistence type="predicted"/>
<dbReference type="InterPro" id="IPR027417">
    <property type="entry name" value="P-loop_NTPase"/>
</dbReference>
<evidence type="ECO:0000256" key="3">
    <source>
        <dbReference type="ARBA" id="ARBA00022840"/>
    </source>
</evidence>
<dbReference type="PANTHER" id="PTHR42788">
    <property type="entry name" value="TAURINE IMPORT ATP-BINDING PROTEIN-RELATED"/>
    <property type="match status" value="1"/>
</dbReference>
<organism evidence="5 6">
    <name type="scientific">Candidatus Sysuiplasma superficiale</name>
    <dbReference type="NCBI Taxonomy" id="2823368"/>
    <lineage>
        <taxon>Archaea</taxon>
        <taxon>Methanobacteriati</taxon>
        <taxon>Thermoplasmatota</taxon>
        <taxon>Thermoplasmata</taxon>
        <taxon>Candidatus Sysuiplasmatales</taxon>
        <taxon>Candidatus Sysuiplasmataceae</taxon>
        <taxon>Candidatus Sysuiplasma</taxon>
    </lineage>
</organism>
<feature type="domain" description="ABC transporter" evidence="4">
    <location>
        <begin position="1"/>
        <end position="211"/>
    </location>
</feature>
<evidence type="ECO:0000259" key="4">
    <source>
        <dbReference type="PROSITE" id="PS50893"/>
    </source>
</evidence>
<dbReference type="GO" id="GO:0016887">
    <property type="term" value="F:ATP hydrolysis activity"/>
    <property type="evidence" value="ECO:0007669"/>
    <property type="project" value="InterPro"/>
</dbReference>
<dbReference type="InterPro" id="IPR003593">
    <property type="entry name" value="AAA+_ATPase"/>
</dbReference>
<dbReference type="AlphaFoldDB" id="A0A8J7YUY8"/>
<evidence type="ECO:0000313" key="6">
    <source>
        <dbReference type="Proteomes" id="UP000750197"/>
    </source>
</evidence>
<dbReference type="PROSITE" id="PS50893">
    <property type="entry name" value="ABC_TRANSPORTER_2"/>
    <property type="match status" value="1"/>
</dbReference>
<dbReference type="Gene3D" id="3.40.50.300">
    <property type="entry name" value="P-loop containing nucleotide triphosphate hydrolases"/>
    <property type="match status" value="1"/>
</dbReference>
<reference evidence="5" key="1">
    <citation type="submission" date="2021-05" db="EMBL/GenBank/DDBJ databases">
        <title>Genomic insights into ecological role and evolution of a novel Thermoplasmata order Candidatus Sysuiplasmatales.</title>
        <authorList>
            <person name="Yuan Y."/>
        </authorList>
    </citation>
    <scope>NUCLEOTIDE SEQUENCE</scope>
    <source>
        <strain evidence="5">TUT19-bin139</strain>
    </source>
</reference>
<dbReference type="SUPFAM" id="SSF52540">
    <property type="entry name" value="P-loop containing nucleoside triphosphate hydrolases"/>
    <property type="match status" value="1"/>
</dbReference>
<evidence type="ECO:0000256" key="1">
    <source>
        <dbReference type="ARBA" id="ARBA00022448"/>
    </source>
</evidence>
<name>A0A8J7YUY8_9ARCH</name>
<protein>
    <submittedName>
        <fullName evidence="5">ABC transporter ATP-binding protein</fullName>
    </submittedName>
</protein>
<dbReference type="InterPro" id="IPR050166">
    <property type="entry name" value="ABC_transporter_ATP-bind"/>
</dbReference>
<dbReference type="Proteomes" id="UP000750197">
    <property type="component" value="Unassembled WGS sequence"/>
</dbReference>
<dbReference type="PANTHER" id="PTHR42788:SF13">
    <property type="entry name" value="ALIPHATIC SULFONATES IMPORT ATP-BINDING PROTEIN SSUB"/>
    <property type="match status" value="1"/>
</dbReference>
<dbReference type="PROSITE" id="PS00211">
    <property type="entry name" value="ABC_TRANSPORTER_1"/>
    <property type="match status" value="1"/>
</dbReference>
<keyword evidence="1" id="KW-0813">Transport</keyword>
<dbReference type="Pfam" id="PF00005">
    <property type="entry name" value="ABC_tran"/>
    <property type="match status" value="1"/>
</dbReference>
<dbReference type="EMBL" id="JAHEAC010000138">
    <property type="protein sequence ID" value="MBX8644977.1"/>
    <property type="molecule type" value="Genomic_DNA"/>
</dbReference>
<keyword evidence="3 5" id="KW-0067">ATP-binding</keyword>
<gene>
    <name evidence="5" type="ORF">KIY12_09720</name>
</gene>